<evidence type="ECO:0000313" key="2">
    <source>
        <dbReference type="EMBL" id="KYC52098.1"/>
    </source>
</evidence>
<dbReference type="Proteomes" id="UP000075578">
    <property type="component" value="Unassembled WGS sequence"/>
</dbReference>
<dbReference type="Pfam" id="PF08349">
    <property type="entry name" value="DUF1722"/>
    <property type="match status" value="1"/>
</dbReference>
<comment type="caution">
    <text evidence="2">The sequence shown here is derived from an EMBL/GenBank/DDBJ whole genome shotgun (WGS) entry which is preliminary data.</text>
</comment>
<accession>A0A150J4N0</accession>
<dbReference type="InterPro" id="IPR013560">
    <property type="entry name" value="DUF1722"/>
</dbReference>
<organism evidence="2 3">
    <name type="scientific">Candidatus Methanofastidiosum methylothiophilum</name>
    <dbReference type="NCBI Taxonomy" id="1705564"/>
    <lineage>
        <taxon>Archaea</taxon>
        <taxon>Methanobacteriati</taxon>
        <taxon>Methanobacteriota</taxon>
        <taxon>Stenosarchaea group</taxon>
        <taxon>Candidatus Methanofastidiosia</taxon>
        <taxon>Candidatus Methanofastidiosales</taxon>
        <taxon>Candidatus Methanofastidiosaceae</taxon>
        <taxon>Candidatus Methanofastidiosum</taxon>
    </lineage>
</organism>
<dbReference type="PATRIC" id="fig|1705564.3.peg.890"/>
<dbReference type="Pfam" id="PF04463">
    <property type="entry name" value="2-thiour_desulf"/>
    <property type="match status" value="1"/>
</dbReference>
<dbReference type="EMBL" id="LNGD01000041">
    <property type="protein sequence ID" value="KYC52098.1"/>
    <property type="molecule type" value="Genomic_DNA"/>
</dbReference>
<dbReference type="PANTHER" id="PTHR30087:SF0">
    <property type="entry name" value="INNER MEMBRANE PROTEIN"/>
    <property type="match status" value="1"/>
</dbReference>
<evidence type="ECO:0000313" key="3">
    <source>
        <dbReference type="Proteomes" id="UP000075578"/>
    </source>
</evidence>
<dbReference type="InterPro" id="IPR017087">
    <property type="entry name" value="UCP037004"/>
</dbReference>
<protein>
    <recommendedName>
        <fullName evidence="1">DUF1722 domain-containing protein</fullName>
    </recommendedName>
</protein>
<reference evidence="2 3" key="1">
    <citation type="journal article" date="2016" name="ISME J.">
        <title>Chasing the elusive Euryarchaeota class WSA2: genomes reveal a uniquely fastidious methyl-reducing methanogen.</title>
        <authorList>
            <person name="Nobu M.K."/>
            <person name="Narihiro T."/>
            <person name="Kuroda K."/>
            <person name="Mei R."/>
            <person name="Liu W.T."/>
        </authorList>
    </citation>
    <scope>NUCLEOTIDE SEQUENCE [LARGE SCALE GENOMIC DNA]</scope>
    <source>
        <strain evidence="2">U1lsi0528_Bin089</strain>
    </source>
</reference>
<gene>
    <name evidence="2" type="ORF">AMQ74_00863</name>
</gene>
<dbReference type="AlphaFoldDB" id="A0A150J4N0"/>
<name>A0A150J4N0_9EURY</name>
<dbReference type="InterPro" id="IPR007553">
    <property type="entry name" value="2-thiour_desulf"/>
</dbReference>
<feature type="domain" description="DUF1722" evidence="1">
    <location>
        <begin position="191"/>
        <end position="307"/>
    </location>
</feature>
<dbReference type="PANTHER" id="PTHR30087">
    <property type="entry name" value="INNER MEMBRANE PROTEIN"/>
    <property type="match status" value="1"/>
</dbReference>
<evidence type="ECO:0000259" key="1">
    <source>
        <dbReference type="Pfam" id="PF08349"/>
    </source>
</evidence>
<proteinExistence type="predicted"/>
<sequence>MKEFLKPRIVVSKCIEFDSCRYNAQMISSDFVKLLKSFVEFIPVCPEYEIGLGVPRDPIRVISYDGTLKLFQPSTEKDVTDKMVEFSNSFLNGLPEIEGFILKSKSPSCGVRDVKIYTVKGPQPESPKSSGFFGKAVLNKYSNIAIEDENRLTNSRIKQHFLTKIYALRKFNEVKKSNSITELIEYQTYNKLLFSAYNQKEAKELGRIVGNIEKMAIEKVIANYEFHLYSLLSKPPKCGPNVNILFHMFGYISDNLNKNEKEFFFQSIDKYRKGQVPLSVPTNILKAWVLRFDEKYLENQSFFQPYPDGLLSLEDINACDVRDYWE</sequence>
<dbReference type="PIRSF" id="PIRSF037004">
    <property type="entry name" value="UCP037004"/>
    <property type="match status" value="1"/>
</dbReference>